<evidence type="ECO:0000313" key="2">
    <source>
        <dbReference type="EMBL" id="POS83839.1"/>
    </source>
</evidence>
<evidence type="ECO:0000313" key="3">
    <source>
        <dbReference type="Proteomes" id="UP000237438"/>
    </source>
</evidence>
<feature type="region of interest" description="Disordered" evidence="1">
    <location>
        <begin position="79"/>
        <end position="121"/>
    </location>
</feature>
<keyword evidence="3" id="KW-1185">Reference proteome</keyword>
<dbReference type="OrthoDB" id="72441at2759"/>
<feature type="compositionally biased region" description="Low complexity" evidence="1">
    <location>
        <begin position="36"/>
        <end position="50"/>
    </location>
</feature>
<feature type="compositionally biased region" description="Basic residues" evidence="1">
    <location>
        <begin position="1"/>
        <end position="11"/>
    </location>
</feature>
<feature type="region of interest" description="Disordered" evidence="1">
    <location>
        <begin position="1"/>
        <end position="53"/>
    </location>
</feature>
<dbReference type="Proteomes" id="UP000237438">
    <property type="component" value="Unassembled WGS sequence"/>
</dbReference>
<reference evidence="2 3" key="1">
    <citation type="submission" date="2017-10" db="EMBL/GenBank/DDBJ databases">
        <title>Development of genomic resources for the powdery mildew, Erysiphe pulchra.</title>
        <authorList>
            <person name="Wadl P.A."/>
            <person name="Mack B.M."/>
            <person name="Moore G."/>
            <person name="Beltz S.B."/>
        </authorList>
    </citation>
    <scope>NUCLEOTIDE SEQUENCE [LARGE SCALE GENOMIC DNA]</scope>
    <source>
        <strain evidence="2">Cflorida</strain>
    </source>
</reference>
<protein>
    <recommendedName>
        <fullName evidence="4">Peroxin/Ferlin domain-containing protein</fullName>
    </recommendedName>
</protein>
<dbReference type="InterPro" id="IPR051513">
    <property type="entry name" value="Tectonin_beta-prop"/>
</dbReference>
<dbReference type="PANTHER" id="PTHR23250:SF1">
    <property type="entry name" value="TECTONIN BETA-PROPELLER REPEAT-CONTAINING PROTEIN 1"/>
    <property type="match status" value="1"/>
</dbReference>
<dbReference type="AlphaFoldDB" id="A0A2S4PP78"/>
<dbReference type="EMBL" id="PEDP01001319">
    <property type="protein sequence ID" value="POS83839.1"/>
    <property type="molecule type" value="Genomic_DNA"/>
</dbReference>
<feature type="compositionally biased region" description="Low complexity" evidence="1">
    <location>
        <begin position="108"/>
        <end position="117"/>
    </location>
</feature>
<gene>
    <name evidence="2" type="ORF">EPUL_005285</name>
</gene>
<proteinExistence type="predicted"/>
<sequence length="422" mass="48783">MSTRISTKRHSSITNSSVHHHEIELIDNTLSLPSPSRRQQTKNSSQSSKTPVGVFHQQCYPSHLKNGLIKRKYPKYEERDHASENNSLLNGSVRGRNDGPVKGKGKKSNSQTQSKTKLNIHEISKESDSVVDVLYENQRGVVFFGKLLFSARALGNLDPAPWVNIAKKPSATDITNSQPPDPSWEWVGKHWSIYPTEDSDEGWEYSFAFHGKFSWHKCKWWNSFVRRRAWVRKRVRKKDSDNSNDQHAFNSDYFTVIPVKFQQRNLASSTNGMNLCENYLSIGRYKNEDELQKDISDIKTLKKVMKAARIDREITEAVENFIQNGKEEFSYLKDQMHEIMRFYIFQASRRVLTFVVLRQLRMALETCQNPGGSESKEKSERVKLLDAALKAAEEESKIYEFWSEKRKFSSLGNKTTLANFKN</sequence>
<evidence type="ECO:0000256" key="1">
    <source>
        <dbReference type="SAM" id="MobiDB-lite"/>
    </source>
</evidence>
<accession>A0A2S4PP78</accession>
<name>A0A2S4PP78_9PEZI</name>
<evidence type="ECO:0008006" key="4">
    <source>
        <dbReference type="Google" id="ProtNLM"/>
    </source>
</evidence>
<dbReference type="STRING" id="225359.A0A2S4PP78"/>
<dbReference type="PANTHER" id="PTHR23250">
    <property type="entry name" value="DYSFERLIN-RELATED"/>
    <property type="match status" value="1"/>
</dbReference>
<organism evidence="2 3">
    <name type="scientific">Erysiphe pulchra</name>
    <dbReference type="NCBI Taxonomy" id="225359"/>
    <lineage>
        <taxon>Eukaryota</taxon>
        <taxon>Fungi</taxon>
        <taxon>Dikarya</taxon>
        <taxon>Ascomycota</taxon>
        <taxon>Pezizomycotina</taxon>
        <taxon>Leotiomycetes</taxon>
        <taxon>Erysiphales</taxon>
        <taxon>Erysiphaceae</taxon>
        <taxon>Erysiphe</taxon>
    </lineage>
</organism>
<comment type="caution">
    <text evidence="2">The sequence shown here is derived from an EMBL/GenBank/DDBJ whole genome shotgun (WGS) entry which is preliminary data.</text>
</comment>